<evidence type="ECO:0000313" key="2">
    <source>
        <dbReference type="EMBL" id="SDT41150.1"/>
    </source>
</evidence>
<sequence length="170" mass="19789">MKIFGPKSLSTFFYYIFRSISIILLAFLTYMEFAFITDRFTIKNGRFDMKIPLIGTSIQGDYQFSDILTISLTLIFGILLLYLLSNIFKALEKRIIFNKGIIQNLKFLTILNLIIGPILYFLIQFPIMHHNNFGNIHNLILLIIFGMISLFLTYVFQKGYTVQSENDLTI</sequence>
<keyword evidence="3" id="KW-1185">Reference proteome</keyword>
<protein>
    <recommendedName>
        <fullName evidence="4">DUF2975 domain-containing protein</fullName>
    </recommendedName>
</protein>
<dbReference type="RefSeq" id="WP_091608424.1">
    <property type="nucleotide sequence ID" value="NZ_LT629754.1"/>
</dbReference>
<feature type="transmembrane region" description="Helical" evidence="1">
    <location>
        <begin position="105"/>
        <end position="123"/>
    </location>
</feature>
<name>A0ABY0UZ31_9FLAO</name>
<organism evidence="2 3">
    <name type="scientific">Maribacter dokdonensis</name>
    <dbReference type="NCBI Taxonomy" id="320912"/>
    <lineage>
        <taxon>Bacteria</taxon>
        <taxon>Pseudomonadati</taxon>
        <taxon>Bacteroidota</taxon>
        <taxon>Flavobacteriia</taxon>
        <taxon>Flavobacteriales</taxon>
        <taxon>Flavobacteriaceae</taxon>
        <taxon>Maribacter</taxon>
    </lineage>
</organism>
<proteinExistence type="predicted"/>
<evidence type="ECO:0000256" key="1">
    <source>
        <dbReference type="SAM" id="Phobius"/>
    </source>
</evidence>
<evidence type="ECO:0000313" key="3">
    <source>
        <dbReference type="Proteomes" id="UP000199574"/>
    </source>
</evidence>
<keyword evidence="1" id="KW-0812">Transmembrane</keyword>
<dbReference type="GeneID" id="90593235"/>
<feature type="transmembrane region" description="Helical" evidence="1">
    <location>
        <begin position="67"/>
        <end position="84"/>
    </location>
</feature>
<reference evidence="2 3" key="1">
    <citation type="submission" date="2016-10" db="EMBL/GenBank/DDBJ databases">
        <authorList>
            <person name="Varghese N."/>
            <person name="Submissions S."/>
        </authorList>
    </citation>
    <scope>NUCLEOTIDE SEQUENCE [LARGE SCALE GENOMIC DNA]</scope>
    <source>
        <strain evidence="2 3">MAR_2009_60</strain>
    </source>
</reference>
<keyword evidence="1" id="KW-0472">Membrane</keyword>
<evidence type="ECO:0008006" key="4">
    <source>
        <dbReference type="Google" id="ProtNLM"/>
    </source>
</evidence>
<dbReference type="InterPro" id="IPR021354">
    <property type="entry name" value="DUF2975"/>
</dbReference>
<accession>A0ABY0UZ31</accession>
<gene>
    <name evidence="2" type="ORF">SAMN05192545_3699</name>
</gene>
<dbReference type="EMBL" id="LT629754">
    <property type="protein sequence ID" value="SDT41150.1"/>
    <property type="molecule type" value="Genomic_DNA"/>
</dbReference>
<keyword evidence="1" id="KW-1133">Transmembrane helix</keyword>
<feature type="transmembrane region" description="Helical" evidence="1">
    <location>
        <begin position="12"/>
        <end position="31"/>
    </location>
</feature>
<dbReference type="Proteomes" id="UP000199574">
    <property type="component" value="Chromosome I"/>
</dbReference>
<feature type="transmembrane region" description="Helical" evidence="1">
    <location>
        <begin position="135"/>
        <end position="156"/>
    </location>
</feature>
<dbReference type="Pfam" id="PF11188">
    <property type="entry name" value="DUF2975"/>
    <property type="match status" value="1"/>
</dbReference>